<name>A0A401XLG9_9FLAO</name>
<evidence type="ECO:0000313" key="2">
    <source>
        <dbReference type="Proteomes" id="UP000286715"/>
    </source>
</evidence>
<dbReference type="EMBL" id="BHZE01000011">
    <property type="protein sequence ID" value="GCD77834.1"/>
    <property type="molecule type" value="Genomic_DNA"/>
</dbReference>
<evidence type="ECO:0000313" key="1">
    <source>
        <dbReference type="EMBL" id="GCD77834.1"/>
    </source>
</evidence>
<accession>A0A401XLG9</accession>
<dbReference type="AlphaFoldDB" id="A0A401XLG9"/>
<dbReference type="Proteomes" id="UP000286715">
    <property type="component" value="Unassembled WGS sequence"/>
</dbReference>
<keyword evidence="2" id="KW-1185">Reference proteome</keyword>
<reference evidence="1 2" key="1">
    <citation type="submission" date="2018-11" db="EMBL/GenBank/DDBJ databases">
        <title>Schleiferia aggregans sp. nov., a moderately thermophilic heterotrophic bacterium isolated from microbial mats at a terrestrial hot spring.</title>
        <authorList>
            <person name="Iino T."/>
            <person name="Ohkuma M."/>
            <person name="Haruta S."/>
        </authorList>
    </citation>
    <scope>NUCLEOTIDE SEQUENCE [LARGE SCALE GENOMIC DNA]</scope>
    <source>
        <strain evidence="1 2">LA</strain>
    </source>
</reference>
<protein>
    <submittedName>
        <fullName evidence="1">Uncharacterized protein</fullName>
    </submittedName>
</protein>
<comment type="caution">
    <text evidence="1">The sequence shown here is derived from an EMBL/GenBank/DDBJ whole genome shotgun (WGS) entry which is preliminary data.</text>
</comment>
<proteinExistence type="predicted"/>
<gene>
    <name evidence="1" type="ORF">JCM31826_13160</name>
</gene>
<sequence length="154" mass="18227">MSIYHFQKSKIRKEVKNQILASISLSELTVFRSSDISQHRVHWIEENEFVLNGFYYDVVKWEHTDTGSIVYCWPDHEESHLEQLRSQIASSLLNAQKHDKPSEFIGYLMFIKGFFKDAFAMCLVNYLFQESCFQFIFDLISSFISRMDHPPETL</sequence>
<organism evidence="1 2">
    <name type="scientific">Thermaurantimonas aggregans</name>
    <dbReference type="NCBI Taxonomy" id="2173829"/>
    <lineage>
        <taxon>Bacteria</taxon>
        <taxon>Pseudomonadati</taxon>
        <taxon>Bacteroidota</taxon>
        <taxon>Flavobacteriia</taxon>
        <taxon>Flavobacteriales</taxon>
        <taxon>Schleiferiaceae</taxon>
        <taxon>Thermaurantimonas</taxon>
    </lineage>
</organism>